<dbReference type="InterPro" id="IPR035996">
    <property type="entry name" value="4pyrrol_Methylase_sf"/>
</dbReference>
<evidence type="ECO:0000313" key="10">
    <source>
        <dbReference type="Proteomes" id="UP000243406"/>
    </source>
</evidence>
<dbReference type="AlphaFoldDB" id="A0A1T5C9T8"/>
<dbReference type="InterPro" id="IPR014777">
    <property type="entry name" value="4pyrrole_Mease_sub1"/>
</dbReference>
<dbReference type="PANTHER" id="PTHR43467:SF2">
    <property type="entry name" value="COBALT-PRECORRIN-2 C(20)-METHYLTRANSFERASE"/>
    <property type="match status" value="1"/>
</dbReference>
<dbReference type="InterPro" id="IPR006364">
    <property type="entry name" value="CobI/CbiL/CobIJ_dom"/>
</dbReference>
<keyword evidence="5 9" id="KW-0808">Transferase</keyword>
<dbReference type="NCBIfam" id="NF004059">
    <property type="entry name" value="PRK05576.1-2"/>
    <property type="match status" value="1"/>
</dbReference>
<keyword evidence="6" id="KW-0949">S-adenosyl-L-methionine</keyword>
<dbReference type="NCBIfam" id="TIGR01467">
    <property type="entry name" value="cobI_cbiL"/>
    <property type="match status" value="1"/>
</dbReference>
<evidence type="ECO:0000313" key="9">
    <source>
        <dbReference type="EMBL" id="SKB55880.1"/>
    </source>
</evidence>
<evidence type="ECO:0000256" key="4">
    <source>
        <dbReference type="ARBA" id="ARBA00022603"/>
    </source>
</evidence>
<keyword evidence="10" id="KW-1185">Reference proteome</keyword>
<sequence length="233" mass="26223">MAVFYGIGVGVGDSKAVTVKAKETLGMLDILYVPTAKKESASVAHNIVKPYISQYLEIRERHFPMNYNQDDLNSAWNSIASEIEEEVKKGKNVGFVTIGDPMVYSTYIYLLKILKSKIDIVTLPGITSFLDIASSENFPLVEGENPLVIIPATIGIEKLETYIKNETSLVIMKVYKNFIEVVELIKKYNLEKCSIVVSNSSKDNKTVYRSFENINPEDISYFTTILINKGWEN</sequence>
<name>A0A1T5C9T8_9FIRM</name>
<evidence type="ECO:0000256" key="1">
    <source>
        <dbReference type="ARBA" id="ARBA00004953"/>
    </source>
</evidence>
<gene>
    <name evidence="9" type="ORF">SAMN02745120_2106</name>
</gene>
<dbReference type="EMBL" id="FUYN01000004">
    <property type="protein sequence ID" value="SKB55880.1"/>
    <property type="molecule type" value="Genomic_DNA"/>
</dbReference>
<dbReference type="GO" id="GO:0030788">
    <property type="term" value="F:precorrin-2 C20-methyltransferase activity"/>
    <property type="evidence" value="ECO:0007669"/>
    <property type="project" value="InterPro"/>
</dbReference>
<dbReference type="GO" id="GO:0009236">
    <property type="term" value="P:cobalamin biosynthetic process"/>
    <property type="evidence" value="ECO:0007669"/>
    <property type="project" value="UniProtKB-UniRule"/>
</dbReference>
<dbReference type="PANTHER" id="PTHR43467">
    <property type="entry name" value="COBALT-PRECORRIN-2 C(20)-METHYLTRANSFERASE"/>
    <property type="match status" value="1"/>
</dbReference>
<dbReference type="Gene3D" id="3.40.1010.10">
    <property type="entry name" value="Cobalt-precorrin-4 Transmethylase, Domain 1"/>
    <property type="match status" value="1"/>
</dbReference>
<evidence type="ECO:0000256" key="7">
    <source>
        <dbReference type="PIRNR" id="PIRNR036427"/>
    </source>
</evidence>
<comment type="similarity">
    <text evidence="2 7">Belongs to the precorrin methyltransferase family.</text>
</comment>
<evidence type="ECO:0000259" key="8">
    <source>
        <dbReference type="Pfam" id="PF00590"/>
    </source>
</evidence>
<dbReference type="UniPathway" id="UPA00148"/>
<evidence type="ECO:0000256" key="5">
    <source>
        <dbReference type="ARBA" id="ARBA00022679"/>
    </source>
</evidence>
<dbReference type="SUPFAM" id="SSF53790">
    <property type="entry name" value="Tetrapyrrole methylase"/>
    <property type="match status" value="1"/>
</dbReference>
<dbReference type="CDD" id="cd11645">
    <property type="entry name" value="Precorrin_2_C20_MT"/>
    <property type="match status" value="1"/>
</dbReference>
<evidence type="ECO:0000256" key="3">
    <source>
        <dbReference type="ARBA" id="ARBA00022573"/>
    </source>
</evidence>
<dbReference type="Proteomes" id="UP000243406">
    <property type="component" value="Unassembled WGS sequence"/>
</dbReference>
<dbReference type="InterPro" id="IPR000878">
    <property type="entry name" value="4pyrrol_Mease"/>
</dbReference>
<organism evidence="9 10">
    <name type="scientific">Acetoanaerobium noterae</name>
    <dbReference type="NCBI Taxonomy" id="745369"/>
    <lineage>
        <taxon>Bacteria</taxon>
        <taxon>Bacillati</taxon>
        <taxon>Bacillota</taxon>
        <taxon>Clostridia</taxon>
        <taxon>Peptostreptococcales</taxon>
        <taxon>Filifactoraceae</taxon>
        <taxon>Acetoanaerobium</taxon>
    </lineage>
</organism>
<reference evidence="10" key="1">
    <citation type="submission" date="2017-02" db="EMBL/GenBank/DDBJ databases">
        <authorList>
            <person name="Varghese N."/>
            <person name="Submissions S."/>
        </authorList>
    </citation>
    <scope>NUCLEOTIDE SEQUENCE [LARGE SCALE GENOMIC DNA]</scope>
    <source>
        <strain evidence="10">ATCC 35199</strain>
    </source>
</reference>
<comment type="pathway">
    <text evidence="1">Cofactor biosynthesis; adenosylcobalamin biosynthesis.</text>
</comment>
<feature type="domain" description="Tetrapyrrole methylase" evidence="8">
    <location>
        <begin position="4"/>
        <end position="210"/>
    </location>
</feature>
<dbReference type="PIRSF" id="PIRSF036427">
    <property type="entry name" value="Precrrn-2_mtase"/>
    <property type="match status" value="1"/>
</dbReference>
<dbReference type="RefSeq" id="WP_079589907.1">
    <property type="nucleotide sequence ID" value="NZ_FUYN01000004.1"/>
</dbReference>
<accession>A0A1T5C9T8</accession>
<dbReference type="InterPro" id="IPR012382">
    <property type="entry name" value="CobI/CbiL"/>
</dbReference>
<keyword evidence="3" id="KW-0169">Cobalamin biosynthesis</keyword>
<dbReference type="Pfam" id="PF00590">
    <property type="entry name" value="TP_methylase"/>
    <property type="match status" value="1"/>
</dbReference>
<dbReference type="GO" id="GO:0032259">
    <property type="term" value="P:methylation"/>
    <property type="evidence" value="ECO:0007669"/>
    <property type="project" value="UniProtKB-KW"/>
</dbReference>
<dbReference type="OrthoDB" id="9804789at2"/>
<evidence type="ECO:0000256" key="6">
    <source>
        <dbReference type="ARBA" id="ARBA00022691"/>
    </source>
</evidence>
<proteinExistence type="inferred from homology"/>
<dbReference type="InterPro" id="IPR014776">
    <property type="entry name" value="4pyrrole_Mease_sub2"/>
</dbReference>
<keyword evidence="4 9" id="KW-0489">Methyltransferase</keyword>
<dbReference type="Gene3D" id="3.30.950.10">
    <property type="entry name" value="Methyltransferase, Cobalt-precorrin-4 Transmethylase, Domain 2"/>
    <property type="match status" value="1"/>
</dbReference>
<evidence type="ECO:0000256" key="2">
    <source>
        <dbReference type="ARBA" id="ARBA00005879"/>
    </source>
</evidence>
<protein>
    <submittedName>
        <fullName evidence="9">Precorrin-2/cobalt-factor-2 C20-methyltransferase</fullName>
    </submittedName>
</protein>